<keyword evidence="3" id="KW-1185">Reference proteome</keyword>
<dbReference type="Proteomes" id="UP001590951">
    <property type="component" value="Unassembled WGS sequence"/>
</dbReference>
<reference evidence="2 3" key="1">
    <citation type="submission" date="2024-09" db="EMBL/GenBank/DDBJ databases">
        <title>Rethinking Asexuality: The Enigmatic Case of Functional Sexual Genes in Lepraria (Stereocaulaceae).</title>
        <authorList>
            <person name="Doellman M."/>
            <person name="Sun Y."/>
            <person name="Barcenas-Pena A."/>
            <person name="Lumbsch H.T."/>
            <person name="Grewe F."/>
        </authorList>
    </citation>
    <scope>NUCLEOTIDE SEQUENCE [LARGE SCALE GENOMIC DNA]</scope>
    <source>
        <strain evidence="2 3">Grewe 0041</strain>
    </source>
</reference>
<evidence type="ECO:0000313" key="3">
    <source>
        <dbReference type="Proteomes" id="UP001590951"/>
    </source>
</evidence>
<evidence type="ECO:0000256" key="1">
    <source>
        <dbReference type="SAM" id="Phobius"/>
    </source>
</evidence>
<accession>A0ABR4BHZ2</accession>
<keyword evidence="1" id="KW-0812">Transmembrane</keyword>
<comment type="caution">
    <text evidence="2">The sequence shown here is derived from an EMBL/GenBank/DDBJ whole genome shotgun (WGS) entry which is preliminary data.</text>
</comment>
<proteinExistence type="predicted"/>
<feature type="transmembrane region" description="Helical" evidence="1">
    <location>
        <begin position="9"/>
        <end position="27"/>
    </location>
</feature>
<protein>
    <submittedName>
        <fullName evidence="2">Uncharacterized protein</fullName>
    </submittedName>
</protein>
<name>A0ABR4BHZ2_9LECA</name>
<keyword evidence="1" id="KW-0472">Membrane</keyword>
<keyword evidence="1" id="KW-1133">Transmembrane helix</keyword>
<sequence length="94" mass="10614">MPYTSQDVFLIYVGVLINLVLWGKGIYDLPSNRAAFDALLLLLGLLGGFLAGKLPDEFRNEMERRRAQEITRMTSDPILVERAEVDGIEELCEN</sequence>
<organism evidence="2 3">
    <name type="scientific">Lepraria finkii</name>
    <dbReference type="NCBI Taxonomy" id="1340010"/>
    <lineage>
        <taxon>Eukaryota</taxon>
        <taxon>Fungi</taxon>
        <taxon>Dikarya</taxon>
        <taxon>Ascomycota</taxon>
        <taxon>Pezizomycotina</taxon>
        <taxon>Lecanoromycetes</taxon>
        <taxon>OSLEUM clade</taxon>
        <taxon>Lecanoromycetidae</taxon>
        <taxon>Lecanorales</taxon>
        <taxon>Lecanorineae</taxon>
        <taxon>Stereocaulaceae</taxon>
        <taxon>Lepraria</taxon>
    </lineage>
</organism>
<feature type="transmembrane region" description="Helical" evidence="1">
    <location>
        <begin position="33"/>
        <end position="52"/>
    </location>
</feature>
<dbReference type="EMBL" id="JBHFEH010000005">
    <property type="protein sequence ID" value="KAL2057442.1"/>
    <property type="molecule type" value="Genomic_DNA"/>
</dbReference>
<evidence type="ECO:0000313" key="2">
    <source>
        <dbReference type="EMBL" id="KAL2057442.1"/>
    </source>
</evidence>
<gene>
    <name evidence="2" type="ORF">ABVK25_002495</name>
</gene>